<protein>
    <submittedName>
        <fullName evidence="3">YoaK family protein</fullName>
    </submittedName>
</protein>
<evidence type="ECO:0000313" key="3">
    <source>
        <dbReference type="EMBL" id="MDT9594992.1"/>
    </source>
</evidence>
<dbReference type="RefSeq" id="WP_315735317.1">
    <property type="nucleotide sequence ID" value="NZ_JAVYII010000009.1"/>
</dbReference>
<organism evidence="3 4">
    <name type="scientific">Nocardioides imazamoxiresistens</name>
    <dbReference type="NCBI Taxonomy" id="3231893"/>
    <lineage>
        <taxon>Bacteria</taxon>
        <taxon>Bacillati</taxon>
        <taxon>Actinomycetota</taxon>
        <taxon>Actinomycetes</taxon>
        <taxon>Propionibacteriales</taxon>
        <taxon>Nocardioidaceae</taxon>
        <taxon>Nocardioides</taxon>
    </lineage>
</organism>
<proteinExistence type="predicted"/>
<dbReference type="PANTHER" id="PTHR37314:SF4">
    <property type="entry name" value="UPF0700 TRANSMEMBRANE PROTEIN YOAK"/>
    <property type="match status" value="1"/>
</dbReference>
<keyword evidence="2" id="KW-1133">Transmembrane helix</keyword>
<feature type="transmembrane region" description="Helical" evidence="2">
    <location>
        <begin position="28"/>
        <end position="49"/>
    </location>
</feature>
<feature type="transmembrane region" description="Helical" evidence="2">
    <location>
        <begin position="195"/>
        <end position="212"/>
    </location>
</feature>
<feature type="transmembrane region" description="Helical" evidence="2">
    <location>
        <begin position="76"/>
        <end position="97"/>
    </location>
</feature>
<evidence type="ECO:0000256" key="1">
    <source>
        <dbReference type="SAM" id="MobiDB-lite"/>
    </source>
</evidence>
<dbReference type="InterPro" id="IPR010699">
    <property type="entry name" value="DUF1275"/>
</dbReference>
<keyword evidence="4" id="KW-1185">Reference proteome</keyword>
<gene>
    <name evidence="3" type="ORF">RDV89_18025</name>
</gene>
<feature type="transmembrane region" description="Helical" evidence="2">
    <location>
        <begin position="218"/>
        <end position="235"/>
    </location>
</feature>
<reference evidence="3 4" key="1">
    <citation type="submission" date="2023-08" db="EMBL/GenBank/DDBJ databases">
        <title>Nocardioides seae sp. nov., a bacterium isolated from a soil.</title>
        <authorList>
            <person name="Wang X."/>
        </authorList>
    </citation>
    <scope>NUCLEOTIDE SEQUENCE [LARGE SCALE GENOMIC DNA]</scope>
    <source>
        <strain evidence="3 4">YZH12</strain>
    </source>
</reference>
<dbReference type="Proteomes" id="UP001268542">
    <property type="component" value="Unassembled WGS sequence"/>
</dbReference>
<feature type="transmembrane region" description="Helical" evidence="2">
    <location>
        <begin position="136"/>
        <end position="156"/>
    </location>
</feature>
<keyword evidence="2" id="KW-0812">Transmembrane</keyword>
<evidence type="ECO:0000313" key="4">
    <source>
        <dbReference type="Proteomes" id="UP001268542"/>
    </source>
</evidence>
<sequence length="240" mass="23263">MNAAAVPPAPAAPAARADGPRATTRTSVALLLALTFSTGVADAVGYLGLDKVFTGNMTGNVVILGMGAAGADDLPVLGPVCALVAFMAGAVLGGRLVRGRPDGWGRRVSLLMLPVAAVLAACAVAAALVPDVGEEGAATVAVAASVAVAMGLQAAVARHVAVKDLTTVVVTSTITGLAADSPLGAAADQPWVRRALAIVLIAAGAAVGALLLQAGLAWGLGASAVLTTVVALVGLRASRG</sequence>
<feature type="transmembrane region" description="Helical" evidence="2">
    <location>
        <begin position="109"/>
        <end position="130"/>
    </location>
</feature>
<dbReference type="EMBL" id="JAVYII010000009">
    <property type="protein sequence ID" value="MDT9594992.1"/>
    <property type="molecule type" value="Genomic_DNA"/>
</dbReference>
<accession>A0ABU3Q0F7</accession>
<comment type="caution">
    <text evidence="3">The sequence shown here is derived from an EMBL/GenBank/DDBJ whole genome shotgun (WGS) entry which is preliminary data.</text>
</comment>
<dbReference type="Pfam" id="PF06912">
    <property type="entry name" value="DUF1275"/>
    <property type="match status" value="1"/>
</dbReference>
<dbReference type="PANTHER" id="PTHR37314">
    <property type="entry name" value="SLR0142 PROTEIN"/>
    <property type="match status" value="1"/>
</dbReference>
<evidence type="ECO:0000256" key="2">
    <source>
        <dbReference type="SAM" id="Phobius"/>
    </source>
</evidence>
<keyword evidence="2" id="KW-0472">Membrane</keyword>
<name>A0ABU3Q0F7_9ACTN</name>
<feature type="region of interest" description="Disordered" evidence="1">
    <location>
        <begin position="1"/>
        <end position="20"/>
    </location>
</feature>